<dbReference type="InterPro" id="IPR005230">
    <property type="entry name" value="TraB_bac"/>
</dbReference>
<proteinExistence type="predicted"/>
<reference evidence="2" key="1">
    <citation type="submission" date="2017-02" db="EMBL/GenBank/DDBJ databases">
        <authorList>
            <person name="Regsiter A."/>
            <person name="William W."/>
        </authorList>
    </citation>
    <scope>NUCLEOTIDE SEQUENCE</scope>
    <source>
        <strain evidence="2">BdmA 4</strain>
    </source>
</reference>
<sequence length="392" mass="43291">MPQTIRTIQLGERQIILVGTAHISKESIEEAKETIRQEQPQRVCVEIDMGRYQSIQQDSRWQDLDIIKVLKEKKGFLLLANLALAGFQKRLGADLGTKPGEEMMAAIQTAEEMGIPWSAIDREIQVTLRRAWAKSNLWNKAKLLASLIESAFSREKLSEDDLEKLKEGTELEQMMNELADFMPSVKEVLIDERDRYLATQIFLSTERKVVAVVGAGHMNGIETWLEKLARGEVSPDVSDIESLPKPGWFAKSAGWLIPALIVALIVIGFFRSGTQASLTMILRWVLLNGSLSALGSLLCLAHPLTILGSFVLAPVATLNPVLAIGLFAAVIEAHFRKPTVRDAETLADDVTSIKGFYKNRITHILLVFFCSSIGGMIGNFIALPVLASKAIG</sequence>
<evidence type="ECO:0000313" key="2">
    <source>
        <dbReference type="EMBL" id="SLM18580.1"/>
    </source>
</evidence>
<evidence type="ECO:0000256" key="1">
    <source>
        <dbReference type="SAM" id="Phobius"/>
    </source>
</evidence>
<organism evidence="2">
    <name type="scientific">uncultured spirochete</name>
    <dbReference type="NCBI Taxonomy" id="156406"/>
    <lineage>
        <taxon>Bacteria</taxon>
        <taxon>Pseudomonadati</taxon>
        <taxon>Spirochaetota</taxon>
        <taxon>Spirochaetia</taxon>
        <taxon>Spirochaetales</taxon>
        <taxon>environmental samples</taxon>
    </lineage>
</organism>
<feature type="transmembrane region" description="Helical" evidence="1">
    <location>
        <begin position="282"/>
        <end position="304"/>
    </location>
</feature>
<accession>A0A3P3XQR3</accession>
<keyword evidence="1" id="KW-0812">Transmembrane</keyword>
<dbReference type="PANTHER" id="PTHR21530:SF7">
    <property type="entry name" value="TRAB DOMAIN-CONTAINING PROTEIN"/>
    <property type="match status" value="1"/>
</dbReference>
<dbReference type="PANTHER" id="PTHR21530">
    <property type="entry name" value="PHEROMONE SHUTDOWN PROTEIN"/>
    <property type="match status" value="1"/>
</dbReference>
<dbReference type="CDD" id="cd14726">
    <property type="entry name" value="TraB_PrgY-like"/>
    <property type="match status" value="1"/>
</dbReference>
<dbReference type="EMBL" id="FWDO01000005">
    <property type="protein sequence ID" value="SLM18580.1"/>
    <property type="molecule type" value="Genomic_DNA"/>
</dbReference>
<feature type="transmembrane region" description="Helical" evidence="1">
    <location>
        <begin position="310"/>
        <end position="331"/>
    </location>
</feature>
<dbReference type="AlphaFoldDB" id="A0A3P3XQR3"/>
<dbReference type="InterPro" id="IPR002816">
    <property type="entry name" value="TraB/PrgY/GumN_fam"/>
</dbReference>
<dbReference type="NCBIfam" id="TIGR00261">
    <property type="entry name" value="traB"/>
    <property type="match status" value="1"/>
</dbReference>
<feature type="transmembrane region" description="Helical" evidence="1">
    <location>
        <begin position="364"/>
        <end position="387"/>
    </location>
</feature>
<feature type="transmembrane region" description="Helical" evidence="1">
    <location>
        <begin position="248"/>
        <end position="270"/>
    </location>
</feature>
<protein>
    <submittedName>
        <fullName evidence="2">TraB family protein</fullName>
    </submittedName>
</protein>
<keyword evidence="1" id="KW-0472">Membrane</keyword>
<keyword evidence="1" id="KW-1133">Transmembrane helix</keyword>
<gene>
    <name evidence="2" type="ORF">SPIRO4BDMA_50095</name>
</gene>
<name>A0A3P3XQR3_9SPIR</name>
<dbReference type="Pfam" id="PF01963">
    <property type="entry name" value="TraB_PrgY_gumN"/>
    <property type="match status" value="1"/>
</dbReference>
<dbReference type="InterPro" id="IPR046345">
    <property type="entry name" value="TraB_PrgY-like"/>
</dbReference>